<dbReference type="EMBL" id="QQNA01000111">
    <property type="protein sequence ID" value="RDG37284.1"/>
    <property type="molecule type" value="Genomic_DNA"/>
</dbReference>
<accession>A0A370BAS9</accession>
<dbReference type="InterPro" id="IPR035906">
    <property type="entry name" value="MetI-like_sf"/>
</dbReference>
<evidence type="ECO:0000313" key="7">
    <source>
        <dbReference type="EMBL" id="RDG37284.1"/>
    </source>
</evidence>
<gene>
    <name evidence="7" type="ORF">DVH02_15370</name>
</gene>
<protein>
    <submittedName>
        <fullName evidence="7">ABC transporter permease</fullName>
    </submittedName>
</protein>
<proteinExistence type="predicted"/>
<organism evidence="7 8">
    <name type="scientific">Streptomyces corynorhini</name>
    <dbReference type="NCBI Taxonomy" id="2282652"/>
    <lineage>
        <taxon>Bacteria</taxon>
        <taxon>Bacillati</taxon>
        <taxon>Actinomycetota</taxon>
        <taxon>Actinomycetes</taxon>
        <taxon>Kitasatosporales</taxon>
        <taxon>Streptomycetaceae</taxon>
        <taxon>Streptomyces</taxon>
    </lineage>
</organism>
<evidence type="ECO:0000256" key="6">
    <source>
        <dbReference type="SAM" id="Phobius"/>
    </source>
</evidence>
<dbReference type="GO" id="GO:0016020">
    <property type="term" value="C:membrane"/>
    <property type="evidence" value="ECO:0007669"/>
    <property type="project" value="UniProtKB-SubCell"/>
</dbReference>
<dbReference type="Proteomes" id="UP000253741">
    <property type="component" value="Unassembled WGS sequence"/>
</dbReference>
<feature type="transmembrane region" description="Helical" evidence="6">
    <location>
        <begin position="80"/>
        <end position="108"/>
    </location>
</feature>
<keyword evidence="8" id="KW-1185">Reference proteome</keyword>
<evidence type="ECO:0000256" key="2">
    <source>
        <dbReference type="ARBA" id="ARBA00022692"/>
    </source>
</evidence>
<evidence type="ECO:0000256" key="5">
    <source>
        <dbReference type="SAM" id="MobiDB-lite"/>
    </source>
</evidence>
<sequence length="114" mass="11642">MAALTPTAPAAPGQAPRRAPGGAAVRGRRRPRVWRGGVLTLAGLYFVVPLLSSFVFTVHIPNQGVSFAAYTGILSADGFVQSLLLSLGLAAATIALALLLAVPALVAVRRAAGR</sequence>
<evidence type="ECO:0000256" key="1">
    <source>
        <dbReference type="ARBA" id="ARBA00004141"/>
    </source>
</evidence>
<comment type="subcellular location">
    <subcellularLocation>
        <location evidence="1">Membrane</location>
        <topology evidence="1">Multi-pass membrane protein</topology>
    </subcellularLocation>
</comment>
<comment type="caution">
    <text evidence="7">The sequence shown here is derived from an EMBL/GenBank/DDBJ whole genome shotgun (WGS) entry which is preliminary data.</text>
</comment>
<keyword evidence="4 6" id="KW-0472">Membrane</keyword>
<dbReference type="Gene3D" id="1.10.3720.10">
    <property type="entry name" value="MetI-like"/>
    <property type="match status" value="1"/>
</dbReference>
<keyword evidence="2 6" id="KW-0812">Transmembrane</keyword>
<keyword evidence="3 6" id="KW-1133">Transmembrane helix</keyword>
<feature type="region of interest" description="Disordered" evidence="5">
    <location>
        <begin position="1"/>
        <end position="26"/>
    </location>
</feature>
<feature type="transmembrane region" description="Helical" evidence="6">
    <location>
        <begin position="38"/>
        <end position="60"/>
    </location>
</feature>
<feature type="compositionally biased region" description="Low complexity" evidence="5">
    <location>
        <begin position="1"/>
        <end position="25"/>
    </location>
</feature>
<reference evidence="7 8" key="1">
    <citation type="submission" date="2018-07" db="EMBL/GenBank/DDBJ databases">
        <title>Streptomyces species from bats.</title>
        <authorList>
            <person name="Dunlap C."/>
        </authorList>
    </citation>
    <scope>NUCLEOTIDE SEQUENCE [LARGE SCALE GENOMIC DNA]</scope>
    <source>
        <strain evidence="7 8">AC230</strain>
    </source>
</reference>
<evidence type="ECO:0000256" key="4">
    <source>
        <dbReference type="ARBA" id="ARBA00023136"/>
    </source>
</evidence>
<evidence type="ECO:0000256" key="3">
    <source>
        <dbReference type="ARBA" id="ARBA00022989"/>
    </source>
</evidence>
<dbReference type="AlphaFoldDB" id="A0A370BAS9"/>
<dbReference type="SUPFAM" id="SSF161098">
    <property type="entry name" value="MetI-like"/>
    <property type="match status" value="1"/>
</dbReference>
<evidence type="ECO:0000313" key="8">
    <source>
        <dbReference type="Proteomes" id="UP000253741"/>
    </source>
</evidence>
<name>A0A370BAS9_9ACTN</name>
<feature type="non-terminal residue" evidence="7">
    <location>
        <position position="114"/>
    </location>
</feature>